<evidence type="ECO:0000256" key="2">
    <source>
        <dbReference type="SAM" id="SignalP"/>
    </source>
</evidence>
<dbReference type="OrthoDB" id="5398697at2"/>
<feature type="compositionally biased region" description="Basic and acidic residues" evidence="1">
    <location>
        <begin position="71"/>
        <end position="93"/>
    </location>
</feature>
<gene>
    <name evidence="3" type="ordered locus">Gbem_2771</name>
</gene>
<organism evidence="3 4">
    <name type="scientific">Citrifermentans bemidjiense (strain ATCC BAA-1014 / DSM 16622 / JCM 12645 / Bem)</name>
    <name type="common">Geobacter bemidjiensis</name>
    <dbReference type="NCBI Taxonomy" id="404380"/>
    <lineage>
        <taxon>Bacteria</taxon>
        <taxon>Pseudomonadati</taxon>
        <taxon>Thermodesulfobacteriota</taxon>
        <taxon>Desulfuromonadia</taxon>
        <taxon>Geobacterales</taxon>
        <taxon>Geobacteraceae</taxon>
        <taxon>Citrifermentans</taxon>
    </lineage>
</organism>
<reference evidence="3 4" key="1">
    <citation type="submission" date="2008-07" db="EMBL/GenBank/DDBJ databases">
        <title>Complete sequence of Geobacter bemidjiensis BEM.</title>
        <authorList>
            <consortium name="US DOE Joint Genome Institute"/>
            <person name="Lucas S."/>
            <person name="Copeland A."/>
            <person name="Lapidus A."/>
            <person name="Glavina del Rio T."/>
            <person name="Dalin E."/>
            <person name="Tice H."/>
            <person name="Bruce D."/>
            <person name="Goodwin L."/>
            <person name="Pitluck S."/>
            <person name="Kiss H."/>
            <person name="Brettin T."/>
            <person name="Detter J.C."/>
            <person name="Han C."/>
            <person name="Kuske C.R."/>
            <person name="Schmutz J."/>
            <person name="Larimer F."/>
            <person name="Land M."/>
            <person name="Hauser L."/>
            <person name="Kyrpides N."/>
            <person name="Lykidis A."/>
            <person name="Lovley D."/>
            <person name="Richardson P."/>
        </authorList>
    </citation>
    <scope>NUCLEOTIDE SEQUENCE [LARGE SCALE GENOMIC DNA]</scope>
    <source>
        <strain evidence="4">ATCC BAA-1014 / DSM 16622 / JCM 12645 / Bem</strain>
    </source>
</reference>
<dbReference type="KEGG" id="gbm:Gbem_2771"/>
<dbReference type="EMBL" id="CP001124">
    <property type="protein sequence ID" value="ACH39775.1"/>
    <property type="molecule type" value="Genomic_DNA"/>
</dbReference>
<feature type="region of interest" description="Disordered" evidence="1">
    <location>
        <begin position="67"/>
        <end position="101"/>
    </location>
</feature>
<name>B5EHX6_CITBB</name>
<sequence length="101" mass="11376">MKKVVLTLAVVAAAAFAVARPGAAQASSVDLNIQLGAYIPAPPGVRIYVEAGRPYYVENHRRVYMKKRHHEDHGRHLGHYKEEHHDREEGHGKEHGRHGRD</sequence>
<proteinExistence type="predicted"/>
<keyword evidence="2" id="KW-0732">Signal</keyword>
<reference evidence="3 4" key="2">
    <citation type="journal article" date="2010" name="BMC Genomics">
        <title>The genome of Geobacter bemidjiensis, exemplar for the subsurface clade of Geobacter species that predominate in Fe(III)-reducing subsurface environments.</title>
        <authorList>
            <person name="Aklujkar M."/>
            <person name="Young N.D."/>
            <person name="Holmes D."/>
            <person name="Chavan M."/>
            <person name="Risso C."/>
            <person name="Kiss H.E."/>
            <person name="Han C.S."/>
            <person name="Land M.L."/>
            <person name="Lovley D.R."/>
        </authorList>
    </citation>
    <scope>NUCLEOTIDE SEQUENCE [LARGE SCALE GENOMIC DNA]</scope>
    <source>
        <strain evidence="4">ATCC BAA-1014 / DSM 16622 / JCM 12645 / Bem</strain>
    </source>
</reference>
<evidence type="ECO:0000313" key="3">
    <source>
        <dbReference type="EMBL" id="ACH39775.1"/>
    </source>
</evidence>
<dbReference type="AlphaFoldDB" id="B5EHX6"/>
<feature type="signal peptide" evidence="2">
    <location>
        <begin position="1"/>
        <end position="26"/>
    </location>
</feature>
<evidence type="ECO:0000313" key="4">
    <source>
        <dbReference type="Proteomes" id="UP000008825"/>
    </source>
</evidence>
<keyword evidence="4" id="KW-1185">Reference proteome</keyword>
<dbReference type="HOGENOM" id="CLU_2355715_0_0_7"/>
<dbReference type="RefSeq" id="WP_012531201.1">
    <property type="nucleotide sequence ID" value="NC_011146.1"/>
</dbReference>
<accession>B5EHX6</accession>
<feature type="chain" id="PRO_5002832578" evidence="2">
    <location>
        <begin position="27"/>
        <end position="101"/>
    </location>
</feature>
<evidence type="ECO:0000256" key="1">
    <source>
        <dbReference type="SAM" id="MobiDB-lite"/>
    </source>
</evidence>
<dbReference type="STRING" id="404380.Gbem_2771"/>
<dbReference type="Proteomes" id="UP000008825">
    <property type="component" value="Chromosome"/>
</dbReference>
<protein>
    <submittedName>
        <fullName evidence="3">Uncharacterized protein</fullName>
    </submittedName>
</protein>